<sequence length="102" mass="11468">MSAQYHSTSHDGVRTYRKSNGDIVQESEGPVPVFRGLAAAGGEAFISSDEESDSDYNPHQTQSIHQFPQQASEKKKKSKKDKKEKKEKKSKKDHACTCHHDH</sequence>
<dbReference type="OrthoDB" id="5385379at2759"/>
<feature type="region of interest" description="Disordered" evidence="1">
    <location>
        <begin position="1"/>
        <end position="102"/>
    </location>
</feature>
<name>A0A437AFA1_ARTFL</name>
<feature type="compositionally biased region" description="Basic residues" evidence="1">
    <location>
        <begin position="74"/>
        <end position="92"/>
    </location>
</feature>
<dbReference type="Proteomes" id="UP000283090">
    <property type="component" value="Unassembled WGS sequence"/>
</dbReference>
<dbReference type="VEuPathDB" id="FungiDB:DFL_000769"/>
<reference evidence="2 3" key="1">
    <citation type="submission" date="2019-01" db="EMBL/GenBank/DDBJ databases">
        <title>Intercellular communication is required for trap formation in the nematode-trapping fungus Duddingtonia flagrans.</title>
        <authorList>
            <person name="Youssar L."/>
            <person name="Wernet V."/>
            <person name="Hensel N."/>
            <person name="Hildebrandt H.-G."/>
            <person name="Fischer R."/>
        </authorList>
    </citation>
    <scope>NUCLEOTIDE SEQUENCE [LARGE SCALE GENOMIC DNA]</scope>
    <source>
        <strain evidence="2 3">CBS H-5679</strain>
    </source>
</reference>
<evidence type="ECO:0000313" key="2">
    <source>
        <dbReference type="EMBL" id="RVD89776.1"/>
    </source>
</evidence>
<dbReference type="RefSeq" id="XP_067495320.1">
    <property type="nucleotide sequence ID" value="XM_067637308.1"/>
</dbReference>
<feature type="compositionally biased region" description="Polar residues" evidence="1">
    <location>
        <begin position="55"/>
        <end position="71"/>
    </location>
</feature>
<evidence type="ECO:0000256" key="1">
    <source>
        <dbReference type="SAM" id="MobiDB-lite"/>
    </source>
</evidence>
<feature type="compositionally biased region" description="Basic and acidic residues" evidence="1">
    <location>
        <begin position="93"/>
        <end position="102"/>
    </location>
</feature>
<protein>
    <submittedName>
        <fullName evidence="2">Uncharacterized protein</fullName>
    </submittedName>
</protein>
<evidence type="ECO:0000313" key="3">
    <source>
        <dbReference type="Proteomes" id="UP000283090"/>
    </source>
</evidence>
<accession>A0A437AFA1</accession>
<dbReference type="EMBL" id="SAEB01000001">
    <property type="protein sequence ID" value="RVD89776.1"/>
    <property type="molecule type" value="Genomic_DNA"/>
</dbReference>
<dbReference type="GeneID" id="93583080"/>
<keyword evidence="3" id="KW-1185">Reference proteome</keyword>
<comment type="caution">
    <text evidence="2">The sequence shown here is derived from an EMBL/GenBank/DDBJ whole genome shotgun (WGS) entry which is preliminary data.</text>
</comment>
<gene>
    <name evidence="2" type="ORF">DFL_000769</name>
</gene>
<dbReference type="AlphaFoldDB" id="A0A437AFA1"/>
<organism evidence="2 3">
    <name type="scientific">Arthrobotrys flagrans</name>
    <name type="common">Nematode-trapping fungus</name>
    <name type="synonym">Trichothecium flagrans</name>
    <dbReference type="NCBI Taxonomy" id="97331"/>
    <lineage>
        <taxon>Eukaryota</taxon>
        <taxon>Fungi</taxon>
        <taxon>Dikarya</taxon>
        <taxon>Ascomycota</taxon>
        <taxon>Pezizomycotina</taxon>
        <taxon>Orbiliomycetes</taxon>
        <taxon>Orbiliales</taxon>
        <taxon>Orbiliaceae</taxon>
        <taxon>Arthrobotrys</taxon>
    </lineage>
</organism>
<proteinExistence type="predicted"/>